<dbReference type="AlphaFoldDB" id="A0A1J0KRF8"/>
<dbReference type="STRING" id="1542390.KX01_325"/>
<protein>
    <submittedName>
        <fullName evidence="2">Uncharacterized protein</fullName>
    </submittedName>
</protein>
<keyword evidence="1" id="KW-0472">Membrane</keyword>
<name>A0A1J0KRF8_9GAMM</name>
<keyword evidence="1" id="KW-0812">Transmembrane</keyword>
<keyword evidence="1" id="KW-1133">Transmembrane helix</keyword>
<reference evidence="3" key="1">
    <citation type="submission" date="2014-10" db="EMBL/GenBank/DDBJ databases">
        <authorList>
            <person name="Kuske C.R."/>
            <person name="Challacombe J.F."/>
            <person name="Daligault H.E."/>
            <person name="Davenport K.W."/>
            <person name="Johnson S.L."/>
            <person name="Siddaramappa S."/>
            <person name="Petersen J.M."/>
        </authorList>
    </citation>
    <scope>NUCLEOTIDE SEQUENCE [LARGE SCALE GENOMIC DNA]</scope>
    <source>
        <strain evidence="3">CA97-1460</strain>
    </source>
</reference>
<evidence type="ECO:0000256" key="1">
    <source>
        <dbReference type="SAM" id="Phobius"/>
    </source>
</evidence>
<dbReference type="KEGG" id="frc:KX01_325"/>
<evidence type="ECO:0000313" key="2">
    <source>
        <dbReference type="EMBL" id="APC96291.1"/>
    </source>
</evidence>
<sequence>MNCPFKNSENCNKKISLCILCGILAIAGIAVALKLVTIILCIFPGNIAENTALVVTASIIVLVATRRHFKKSCCNNCDCNDSGCCNPKESEEVK</sequence>
<feature type="transmembrane region" description="Helical" evidence="1">
    <location>
        <begin position="46"/>
        <end position="65"/>
    </location>
</feature>
<accession>A0A1J0KRF8</accession>
<feature type="transmembrane region" description="Helical" evidence="1">
    <location>
        <begin position="15"/>
        <end position="40"/>
    </location>
</feature>
<evidence type="ECO:0000313" key="3">
    <source>
        <dbReference type="Proteomes" id="UP000182521"/>
    </source>
</evidence>
<keyword evidence="3" id="KW-1185">Reference proteome</keyword>
<dbReference type="RefSeq" id="WP_071663335.1">
    <property type="nucleotide sequence ID" value="NZ_CP009654.1"/>
</dbReference>
<organism evidence="2 3">
    <name type="scientific">Francisella frigiditurris</name>
    <dbReference type="NCBI Taxonomy" id="1542390"/>
    <lineage>
        <taxon>Bacteria</taxon>
        <taxon>Pseudomonadati</taxon>
        <taxon>Pseudomonadota</taxon>
        <taxon>Gammaproteobacteria</taxon>
        <taxon>Thiotrichales</taxon>
        <taxon>Francisellaceae</taxon>
        <taxon>Francisella</taxon>
    </lineage>
</organism>
<dbReference type="OrthoDB" id="5604681at2"/>
<dbReference type="EMBL" id="CP009654">
    <property type="protein sequence ID" value="APC96291.1"/>
    <property type="molecule type" value="Genomic_DNA"/>
</dbReference>
<gene>
    <name evidence="2" type="ORF">KX01_325</name>
</gene>
<proteinExistence type="predicted"/>
<dbReference type="Proteomes" id="UP000182521">
    <property type="component" value="Chromosome"/>
</dbReference>